<dbReference type="InterPro" id="IPR050090">
    <property type="entry name" value="Tyrosine_recombinase_XerCD"/>
</dbReference>
<dbReference type="Proteomes" id="UP000774570">
    <property type="component" value="Unassembled WGS sequence"/>
</dbReference>
<evidence type="ECO:0000256" key="1">
    <source>
        <dbReference type="ARBA" id="ARBA00008857"/>
    </source>
</evidence>
<name>A0ABS7G667_9ACTN</name>
<dbReference type="RefSeq" id="WP_220170961.1">
    <property type="nucleotide sequence ID" value="NZ_JAIBOA010000042.1"/>
</dbReference>
<dbReference type="PROSITE" id="PS51898">
    <property type="entry name" value="TYR_RECOMBINASE"/>
    <property type="match status" value="1"/>
</dbReference>
<comment type="similarity">
    <text evidence="1">Belongs to the 'phage' integrase family.</text>
</comment>
<sequence>MRPVDVQRVTVSESVDRYVEMVRAKSSTGALAPGTAEVYVRDVLTFGELAGGAVVLDDLDGGDVDEVLLRFARKPDGRRSGRAAVRGGVPGGGGSGGAGGSGGSGGSGGRGGEGAPSQSASSQARFRRSVSAFFQYALVAGWVQLNPMQATTLKPRERGGLRAERRALTAEQAGGLLDAAQELVVAEPAVTVSGRGKRADQRTELRDGLIVLLLAAVGPRVSELTRANEEDFFVNAGTRYWRIFGKGGRTRDVPLPAPVAEVLDAYCAQGRPLLDRGVEGKALLLSWRGRRLARGDVQAVIDRVLARVDPAHRRSVTPHGLRHTTATHLLAAATDMDAVRRVLGHSDLSTLGRYRDELPGELEAAMQVHPLLGPVQRARTD</sequence>
<evidence type="ECO:0000256" key="4">
    <source>
        <dbReference type="PROSITE-ProRule" id="PRU01248"/>
    </source>
</evidence>
<keyword evidence="9" id="KW-1185">Reference proteome</keyword>
<evidence type="ECO:0000313" key="9">
    <source>
        <dbReference type="Proteomes" id="UP000774570"/>
    </source>
</evidence>
<dbReference type="InterPro" id="IPR011010">
    <property type="entry name" value="DNA_brk_join_enz"/>
</dbReference>
<feature type="domain" description="Core-binding (CB)" evidence="7">
    <location>
        <begin position="9"/>
        <end position="138"/>
    </location>
</feature>
<evidence type="ECO:0000256" key="5">
    <source>
        <dbReference type="SAM" id="MobiDB-lite"/>
    </source>
</evidence>
<evidence type="ECO:0000256" key="2">
    <source>
        <dbReference type="ARBA" id="ARBA00023125"/>
    </source>
</evidence>
<dbReference type="PROSITE" id="PS51900">
    <property type="entry name" value="CB"/>
    <property type="match status" value="1"/>
</dbReference>
<dbReference type="PANTHER" id="PTHR30349">
    <property type="entry name" value="PHAGE INTEGRASE-RELATED"/>
    <property type="match status" value="1"/>
</dbReference>
<organism evidence="8 9">
    <name type="scientific">Actinomadura parmotrematis</name>
    <dbReference type="NCBI Taxonomy" id="2864039"/>
    <lineage>
        <taxon>Bacteria</taxon>
        <taxon>Bacillati</taxon>
        <taxon>Actinomycetota</taxon>
        <taxon>Actinomycetes</taxon>
        <taxon>Streptosporangiales</taxon>
        <taxon>Thermomonosporaceae</taxon>
        <taxon>Actinomadura</taxon>
    </lineage>
</organism>
<dbReference type="Gene3D" id="1.10.443.10">
    <property type="entry name" value="Intergrase catalytic core"/>
    <property type="match status" value="1"/>
</dbReference>
<proteinExistence type="inferred from homology"/>
<feature type="region of interest" description="Disordered" evidence="5">
    <location>
        <begin position="78"/>
        <end position="122"/>
    </location>
</feature>
<dbReference type="InterPro" id="IPR002104">
    <property type="entry name" value="Integrase_catalytic"/>
</dbReference>
<dbReference type="EMBL" id="JAIBOA010000042">
    <property type="protein sequence ID" value="MBW8487725.1"/>
    <property type="molecule type" value="Genomic_DNA"/>
</dbReference>
<comment type="caution">
    <text evidence="8">The sequence shown here is derived from an EMBL/GenBank/DDBJ whole genome shotgun (WGS) entry which is preliminary data.</text>
</comment>
<gene>
    <name evidence="8" type="ORF">K1Y72_35615</name>
</gene>
<reference evidence="8 9" key="1">
    <citation type="submission" date="2021-07" db="EMBL/GenBank/DDBJ databases">
        <title>Actinomadura sp. PM05-2 isolated from lichen.</title>
        <authorList>
            <person name="Somphong A."/>
            <person name="Phongsopitanun W."/>
            <person name="Tanasupawat S."/>
            <person name="Peongsungnone V."/>
        </authorList>
    </citation>
    <scope>NUCLEOTIDE SEQUENCE [LARGE SCALE GENOMIC DNA]</scope>
    <source>
        <strain evidence="8 9">PM05-2</strain>
    </source>
</reference>
<evidence type="ECO:0000259" key="7">
    <source>
        <dbReference type="PROSITE" id="PS51900"/>
    </source>
</evidence>
<dbReference type="InterPro" id="IPR010998">
    <property type="entry name" value="Integrase_recombinase_N"/>
</dbReference>
<keyword evidence="3" id="KW-0233">DNA recombination</keyword>
<dbReference type="SUPFAM" id="SSF56349">
    <property type="entry name" value="DNA breaking-rejoining enzymes"/>
    <property type="match status" value="1"/>
</dbReference>
<protein>
    <submittedName>
        <fullName evidence="8">Tyrosine-type recombinase/integrase</fullName>
    </submittedName>
</protein>
<evidence type="ECO:0000256" key="3">
    <source>
        <dbReference type="ARBA" id="ARBA00023172"/>
    </source>
</evidence>
<feature type="compositionally biased region" description="Gly residues" evidence="5">
    <location>
        <begin position="88"/>
        <end position="114"/>
    </location>
</feature>
<keyword evidence="2 4" id="KW-0238">DNA-binding</keyword>
<evidence type="ECO:0000259" key="6">
    <source>
        <dbReference type="PROSITE" id="PS51898"/>
    </source>
</evidence>
<dbReference type="Pfam" id="PF00589">
    <property type="entry name" value="Phage_integrase"/>
    <property type="match status" value="1"/>
</dbReference>
<dbReference type="InterPro" id="IPR013762">
    <property type="entry name" value="Integrase-like_cat_sf"/>
</dbReference>
<dbReference type="PANTHER" id="PTHR30349:SF41">
    <property type="entry name" value="INTEGRASE_RECOMBINASE PROTEIN MJ0367-RELATED"/>
    <property type="match status" value="1"/>
</dbReference>
<dbReference type="Gene3D" id="1.10.150.130">
    <property type="match status" value="1"/>
</dbReference>
<dbReference type="InterPro" id="IPR044068">
    <property type="entry name" value="CB"/>
</dbReference>
<evidence type="ECO:0000313" key="8">
    <source>
        <dbReference type="EMBL" id="MBW8487725.1"/>
    </source>
</evidence>
<feature type="domain" description="Tyr recombinase" evidence="6">
    <location>
        <begin position="163"/>
        <end position="367"/>
    </location>
</feature>
<accession>A0ABS7G667</accession>